<keyword evidence="4" id="KW-0653">Protein transport</keyword>
<dbReference type="SMART" id="SM00382">
    <property type="entry name" value="AAA"/>
    <property type="match status" value="1"/>
</dbReference>
<sequence length="310" mass="34345">MPLLRVEDLKIHYPIKSGIFSRQTGRIRAIDGINFTICARGSLAIVGKSGAGKSTIGRALVGLEQVTSGQIIYAGRNMIQATNRRLTDYEKAIQLISKDEFNFVGRHMLVLDYIASPLRNFCNLSVTAEKARVMELLSVVELSSDTAAKSLAQLNESELCRVLIARALTRAPKLLIIDGLITSLDAFAQRQILRILQGMQRETQLSWLMLTNDLSLAILMCGQIAMLDAGRFVELGTSGDIRNHASHIYTRRMLAANPPADPTQREQLKKYRCALEREFTATQVTRAHLSAANLPLQQLSSTHFVAIPDK</sequence>
<dbReference type="PANTHER" id="PTHR43776">
    <property type="entry name" value="TRANSPORT ATP-BINDING PROTEIN"/>
    <property type="match status" value="1"/>
</dbReference>
<dbReference type="GO" id="GO:0005524">
    <property type="term" value="F:ATP binding"/>
    <property type="evidence" value="ECO:0007669"/>
    <property type="project" value="UniProtKB-KW"/>
</dbReference>
<dbReference type="InterPro" id="IPR027417">
    <property type="entry name" value="P-loop_NTPase"/>
</dbReference>
<dbReference type="Pfam" id="PF00005">
    <property type="entry name" value="ABC_tran"/>
    <property type="match status" value="1"/>
</dbReference>
<evidence type="ECO:0000256" key="2">
    <source>
        <dbReference type="ARBA" id="ARBA00022741"/>
    </source>
</evidence>
<dbReference type="RefSeq" id="WP_056946297.1">
    <property type="nucleotide sequence ID" value="NZ_AZCV01000001.1"/>
</dbReference>
<dbReference type="PROSITE" id="PS50893">
    <property type="entry name" value="ABC_TRANSPORTER_2"/>
    <property type="match status" value="1"/>
</dbReference>
<comment type="caution">
    <text evidence="6">The sequence shown here is derived from an EMBL/GenBank/DDBJ whole genome shotgun (WGS) entry which is preliminary data.</text>
</comment>
<dbReference type="Proteomes" id="UP000050909">
    <property type="component" value="Unassembled WGS sequence"/>
</dbReference>
<dbReference type="SUPFAM" id="SSF52540">
    <property type="entry name" value="P-loop containing nucleoside triphosphate hydrolases"/>
    <property type="match status" value="1"/>
</dbReference>
<dbReference type="GO" id="GO:0055085">
    <property type="term" value="P:transmembrane transport"/>
    <property type="evidence" value="ECO:0007669"/>
    <property type="project" value="UniProtKB-ARBA"/>
</dbReference>
<keyword evidence="7" id="KW-1185">Reference proteome</keyword>
<reference evidence="6 7" key="1">
    <citation type="journal article" date="2015" name="Genome Announc.">
        <title>Expanding the biotechnology potential of lactobacilli through comparative genomics of 213 strains and associated genera.</title>
        <authorList>
            <person name="Sun Z."/>
            <person name="Harris H.M."/>
            <person name="McCann A."/>
            <person name="Guo C."/>
            <person name="Argimon S."/>
            <person name="Zhang W."/>
            <person name="Yang X."/>
            <person name="Jeffery I.B."/>
            <person name="Cooney J.C."/>
            <person name="Kagawa T.F."/>
            <person name="Liu W."/>
            <person name="Song Y."/>
            <person name="Salvetti E."/>
            <person name="Wrobel A."/>
            <person name="Rasinkangas P."/>
            <person name="Parkhill J."/>
            <person name="Rea M.C."/>
            <person name="O'Sullivan O."/>
            <person name="Ritari J."/>
            <person name="Douillard F.P."/>
            <person name="Paul Ross R."/>
            <person name="Yang R."/>
            <person name="Briner A.E."/>
            <person name="Felis G.E."/>
            <person name="de Vos W.M."/>
            <person name="Barrangou R."/>
            <person name="Klaenhammer T.R."/>
            <person name="Caufield P.W."/>
            <person name="Cui Y."/>
            <person name="Zhang H."/>
            <person name="O'Toole P.W."/>
        </authorList>
    </citation>
    <scope>NUCLEOTIDE SEQUENCE [LARGE SCALE GENOMIC DNA]</scope>
    <source>
        <strain evidence="6 7">DSM 20534</strain>
    </source>
</reference>
<dbReference type="GO" id="GO:0015833">
    <property type="term" value="P:peptide transport"/>
    <property type="evidence" value="ECO:0007669"/>
    <property type="project" value="UniProtKB-KW"/>
</dbReference>
<evidence type="ECO:0000313" key="7">
    <source>
        <dbReference type="Proteomes" id="UP000050909"/>
    </source>
</evidence>
<organism evidence="6 7">
    <name type="scientific">Amylolactobacillus amylotrophicus DSM 20534</name>
    <dbReference type="NCBI Taxonomy" id="1423722"/>
    <lineage>
        <taxon>Bacteria</taxon>
        <taxon>Bacillati</taxon>
        <taxon>Bacillota</taxon>
        <taxon>Bacilli</taxon>
        <taxon>Lactobacillales</taxon>
        <taxon>Lactobacillaceae</taxon>
        <taxon>Amylolactobacillus</taxon>
    </lineage>
</organism>
<protein>
    <submittedName>
        <fullName evidence="6">Oligopeptide ABC superfamily ATP binding cassette transporter, ABC protein</fullName>
    </submittedName>
</protein>
<keyword evidence="2" id="KW-0547">Nucleotide-binding</keyword>
<keyword evidence="3" id="KW-0067">ATP-binding</keyword>
<keyword evidence="4" id="KW-0571">Peptide transport</keyword>
<evidence type="ECO:0000256" key="4">
    <source>
        <dbReference type="ARBA" id="ARBA00022856"/>
    </source>
</evidence>
<name>A0A0R1GWP6_9LACO</name>
<dbReference type="PATRIC" id="fig|1423722.3.peg.59"/>
<dbReference type="EMBL" id="AZCV01000001">
    <property type="protein sequence ID" value="KRK38376.1"/>
    <property type="molecule type" value="Genomic_DNA"/>
</dbReference>
<gene>
    <name evidence="6" type="ORF">FC62_GL000059</name>
</gene>
<accession>A0A0R1GWP6</accession>
<proteinExistence type="predicted"/>
<evidence type="ECO:0000256" key="3">
    <source>
        <dbReference type="ARBA" id="ARBA00022840"/>
    </source>
</evidence>
<feature type="domain" description="ABC transporter" evidence="5">
    <location>
        <begin position="4"/>
        <end position="254"/>
    </location>
</feature>
<evidence type="ECO:0000259" key="5">
    <source>
        <dbReference type="PROSITE" id="PS50893"/>
    </source>
</evidence>
<dbReference type="AlphaFoldDB" id="A0A0R1GWP6"/>
<dbReference type="InterPro" id="IPR003439">
    <property type="entry name" value="ABC_transporter-like_ATP-bd"/>
</dbReference>
<dbReference type="GO" id="GO:0016887">
    <property type="term" value="F:ATP hydrolysis activity"/>
    <property type="evidence" value="ECO:0007669"/>
    <property type="project" value="InterPro"/>
</dbReference>
<dbReference type="InterPro" id="IPR003593">
    <property type="entry name" value="AAA+_ATPase"/>
</dbReference>
<dbReference type="Gene3D" id="3.40.50.300">
    <property type="entry name" value="P-loop containing nucleotide triphosphate hydrolases"/>
    <property type="match status" value="1"/>
</dbReference>
<dbReference type="InterPro" id="IPR050319">
    <property type="entry name" value="ABC_transp_ATP-bind"/>
</dbReference>
<keyword evidence="1" id="KW-0813">Transport</keyword>
<dbReference type="PANTHER" id="PTHR43776:SF8">
    <property type="entry name" value="ABC TRANSPORTER, ATP-BINDING PROTEIN"/>
    <property type="match status" value="1"/>
</dbReference>
<evidence type="ECO:0000256" key="1">
    <source>
        <dbReference type="ARBA" id="ARBA00022448"/>
    </source>
</evidence>
<evidence type="ECO:0000313" key="6">
    <source>
        <dbReference type="EMBL" id="KRK38376.1"/>
    </source>
</evidence>